<reference evidence="1" key="1">
    <citation type="submission" date="2023-04" db="EMBL/GenBank/DDBJ databases">
        <title>Ambrosiozyma monospora NBRC 10751.</title>
        <authorList>
            <person name="Ichikawa N."/>
            <person name="Sato H."/>
            <person name="Tonouchi N."/>
        </authorList>
    </citation>
    <scope>NUCLEOTIDE SEQUENCE</scope>
    <source>
        <strain evidence="1">NBRC 10751</strain>
    </source>
</reference>
<comment type="caution">
    <text evidence="1">The sequence shown here is derived from an EMBL/GenBank/DDBJ whole genome shotgun (WGS) entry which is preliminary data.</text>
</comment>
<evidence type="ECO:0000313" key="1">
    <source>
        <dbReference type="EMBL" id="GME84807.1"/>
    </source>
</evidence>
<sequence>MEVVPQLVELLCSLLSGLLKHDQDAGGCDSIMMISLKCEIYDVLNTLSNSFIKSFKKNSQELLNIVLPDLNIMKSIYVPLITTQQPLTINELAQIFKDLPQFEKFQIERREPVDDVIKKTVSVQISFLQSLLELHTLPQDINSWSELLGILIQLSIIPRETQSEYKDDFNGFVTDETGLSVDVSIRESVIEFLNDLNTEENANTIGIMAQKLNESTKNNSNTDNKQLNPIEIEAISFMLNACFSNDEVSSTPTSFQLLDFLNYLMDQINNIFTQLRSAPPPTTDEDEAVSFAWQLVAARYILMVPNFILKYESELKQYGVPSLKQILTHLSNIQKVGDNGNDSFQILKCAMLISFQYFNHFIRAREFDHEIQFALIGLINQLKDESDEDTNIMMLESLTILICIDNKALCSGLQSQQQGFGGVAGTGTGGVVGSGDKSSVDVLMLILEIGFKDCQNFSLNTSTLECVEDLLRVLPMDSYLRLCYSGLPKLLNVLESFGSPGNGTGNGDCC</sequence>
<dbReference type="EMBL" id="BSXS01005786">
    <property type="protein sequence ID" value="GME84807.1"/>
    <property type="molecule type" value="Genomic_DNA"/>
</dbReference>
<dbReference type="Proteomes" id="UP001165064">
    <property type="component" value="Unassembled WGS sequence"/>
</dbReference>
<name>A0ACB5TAQ8_AMBMO</name>
<organism evidence="1 2">
    <name type="scientific">Ambrosiozyma monospora</name>
    <name type="common">Yeast</name>
    <name type="synonym">Endomycopsis monosporus</name>
    <dbReference type="NCBI Taxonomy" id="43982"/>
    <lineage>
        <taxon>Eukaryota</taxon>
        <taxon>Fungi</taxon>
        <taxon>Dikarya</taxon>
        <taxon>Ascomycota</taxon>
        <taxon>Saccharomycotina</taxon>
        <taxon>Pichiomycetes</taxon>
        <taxon>Pichiales</taxon>
        <taxon>Pichiaceae</taxon>
        <taxon>Ambrosiozyma</taxon>
    </lineage>
</organism>
<accession>A0ACB5TAQ8</accession>
<keyword evidence="2" id="KW-1185">Reference proteome</keyword>
<gene>
    <name evidence="1" type="ORF">Amon02_000711400</name>
</gene>
<protein>
    <submittedName>
        <fullName evidence="1">Unnamed protein product</fullName>
    </submittedName>
</protein>
<proteinExistence type="predicted"/>
<evidence type="ECO:0000313" key="2">
    <source>
        <dbReference type="Proteomes" id="UP001165064"/>
    </source>
</evidence>